<dbReference type="AlphaFoldDB" id="A0A8S9L9E8"/>
<feature type="region of interest" description="Disordered" evidence="1">
    <location>
        <begin position="124"/>
        <end position="258"/>
    </location>
</feature>
<proteinExistence type="predicted"/>
<feature type="compositionally biased region" description="Basic residues" evidence="1">
    <location>
        <begin position="221"/>
        <end position="233"/>
    </location>
</feature>
<accession>A0A8S9L9E8</accession>
<dbReference type="EMBL" id="QGKY02000094">
    <property type="protein sequence ID" value="KAF2603019.1"/>
    <property type="molecule type" value="Genomic_DNA"/>
</dbReference>
<comment type="caution">
    <text evidence="2">The sequence shown here is derived from an EMBL/GenBank/DDBJ whole genome shotgun (WGS) entry which is preliminary data.</text>
</comment>
<name>A0A8S9L9E8_BRACR</name>
<protein>
    <submittedName>
        <fullName evidence="2">Uncharacterized protein</fullName>
    </submittedName>
</protein>
<feature type="compositionally biased region" description="Basic and acidic residues" evidence="1">
    <location>
        <begin position="245"/>
        <end position="258"/>
    </location>
</feature>
<feature type="compositionally biased region" description="Basic and acidic residues" evidence="1">
    <location>
        <begin position="173"/>
        <end position="187"/>
    </location>
</feature>
<evidence type="ECO:0000256" key="1">
    <source>
        <dbReference type="SAM" id="MobiDB-lite"/>
    </source>
</evidence>
<organism evidence="2">
    <name type="scientific">Brassica cretica</name>
    <name type="common">Mustard</name>
    <dbReference type="NCBI Taxonomy" id="69181"/>
    <lineage>
        <taxon>Eukaryota</taxon>
        <taxon>Viridiplantae</taxon>
        <taxon>Streptophyta</taxon>
        <taxon>Embryophyta</taxon>
        <taxon>Tracheophyta</taxon>
        <taxon>Spermatophyta</taxon>
        <taxon>Magnoliopsida</taxon>
        <taxon>eudicotyledons</taxon>
        <taxon>Gunneridae</taxon>
        <taxon>Pentapetalae</taxon>
        <taxon>rosids</taxon>
        <taxon>malvids</taxon>
        <taxon>Brassicales</taxon>
        <taxon>Brassicaceae</taxon>
        <taxon>Brassiceae</taxon>
        <taxon>Brassica</taxon>
    </lineage>
</organism>
<evidence type="ECO:0000313" key="2">
    <source>
        <dbReference type="EMBL" id="KAF2603019.1"/>
    </source>
</evidence>
<reference evidence="2" key="1">
    <citation type="submission" date="2019-12" db="EMBL/GenBank/DDBJ databases">
        <title>Genome sequencing and annotation of Brassica cretica.</title>
        <authorList>
            <person name="Studholme D.J."/>
            <person name="Sarris P.F."/>
        </authorList>
    </citation>
    <scope>NUCLEOTIDE SEQUENCE</scope>
    <source>
        <strain evidence="2">PFS-102/07</strain>
        <tissue evidence="2">Leaf</tissue>
    </source>
</reference>
<sequence length="363" mass="39777">MIKWSCCPELFQIHGFRSVEVLLDTPPGSPKNCPEAKGGSVRVHISPSRPVSFLMVKPRSVQMETSSVQSSQVVPWVLAKSSPINQLLIGKEHCSEESAQRIKLGSDLSFSVAITVIKASLSQETTPGETTLRETTPGETTPSKTTSGETTPSGPPPPDVTSGPSVGPINIKSSREDLVQSSERETTEPSVTDGNKKKRSAPDSSASIDAQGRTGSDEPPRKKKKKEKKKRKKSIEGQLEPIGDAEGHEPVIHEGSSRDAATRAVDILEAQHFWKYDGLEARRLGRITFLQHEVFRETSYQRNIISKTLEAGRELSRTGDMIKTRRENPKLGENPNFGIMEFFEEAGGSENIFTGYQNSSGDY</sequence>
<gene>
    <name evidence="2" type="ORF">F2Q70_00025994</name>
</gene>
<feature type="compositionally biased region" description="Low complexity" evidence="1">
    <location>
        <begin position="124"/>
        <end position="152"/>
    </location>
</feature>